<evidence type="ECO:0000256" key="1">
    <source>
        <dbReference type="SAM" id="SignalP"/>
    </source>
</evidence>
<feature type="signal peptide" evidence="1">
    <location>
        <begin position="1"/>
        <end position="20"/>
    </location>
</feature>
<dbReference type="OrthoDB" id="9182323at2"/>
<sequence length="117" mass="12419">MKSLSLLLAALLAAPLHAFAVDAVKIDVYLAGTLEQSVSLVGPNSTVKFSPRDTPSTTCELRLIAPEPVIVEMKETSTDGSKEVAGRAKLLSSGSSFAVSEIKGAKFRSPYVLVRRD</sequence>
<organism evidence="2">
    <name type="scientific">Dechloromonas aromatica (strain RCB)</name>
    <dbReference type="NCBI Taxonomy" id="159087"/>
    <lineage>
        <taxon>Bacteria</taxon>
        <taxon>Pseudomonadati</taxon>
        <taxon>Pseudomonadota</taxon>
        <taxon>Betaproteobacteria</taxon>
        <taxon>Rhodocyclales</taxon>
        <taxon>Azonexaceae</taxon>
        <taxon>Dechloromonas</taxon>
    </lineage>
</organism>
<accession>Q47BX1</accession>
<name>Q47BX1_DECAR</name>
<dbReference type="EMBL" id="CP000089">
    <property type="protein sequence ID" value="AAZ47660.1"/>
    <property type="molecule type" value="Genomic_DNA"/>
</dbReference>
<protein>
    <submittedName>
        <fullName evidence="2">Uncharacterized protein</fullName>
    </submittedName>
</protein>
<dbReference type="AlphaFoldDB" id="Q47BX1"/>
<dbReference type="KEGG" id="dar:Daro_2930"/>
<reference evidence="2" key="1">
    <citation type="submission" date="2005-08" db="EMBL/GenBank/DDBJ databases">
        <title>Complete sequence of Dechloromonas aromatica RCB.</title>
        <authorList>
            <person name="Salinero K.K."/>
            <person name="Copeland A."/>
            <person name="Lucas S."/>
            <person name="Lapidus A."/>
            <person name="Barry K."/>
            <person name="Detter J.C."/>
            <person name="Glavina T."/>
            <person name="Hammon N."/>
            <person name="Israni S."/>
            <person name="Pitluck S."/>
            <person name="Di Bartolo G."/>
            <person name="Trong S."/>
            <person name="Schmutz J."/>
            <person name="Larimer F."/>
            <person name="Land M."/>
            <person name="Ivanova N."/>
            <person name="Richardson P."/>
        </authorList>
    </citation>
    <scope>NUCLEOTIDE SEQUENCE</scope>
    <source>
        <strain evidence="2">RCB</strain>
    </source>
</reference>
<gene>
    <name evidence="2" type="ordered locus">Daro_2930</name>
</gene>
<dbReference type="STRING" id="159087.Daro_2930"/>
<proteinExistence type="predicted"/>
<evidence type="ECO:0000313" key="2">
    <source>
        <dbReference type="EMBL" id="AAZ47660.1"/>
    </source>
</evidence>
<keyword evidence="1" id="KW-0732">Signal</keyword>
<dbReference type="HOGENOM" id="CLU_2080920_0_0_4"/>
<feature type="chain" id="PRO_5004233407" evidence="1">
    <location>
        <begin position="21"/>
        <end position="117"/>
    </location>
</feature>